<dbReference type="STRING" id="7167.A0A182FLP0"/>
<dbReference type="PANTHER" id="PTHR12243:SF67">
    <property type="entry name" value="COREPRESSOR OF PANGOLIN, ISOFORM A-RELATED"/>
    <property type="match status" value="1"/>
</dbReference>
<evidence type="ECO:0000256" key="1">
    <source>
        <dbReference type="SAM" id="MobiDB-lite"/>
    </source>
</evidence>
<dbReference type="PROSITE" id="PS51029">
    <property type="entry name" value="MADF"/>
    <property type="match status" value="1"/>
</dbReference>
<accession>A0A182FLP0</accession>
<reference evidence="2 3" key="1">
    <citation type="journal article" date="2017" name="G3 (Bethesda)">
        <title>The Physical Genome Mapping of Anopheles albimanus Corrected Scaffold Misassemblies and Identified Interarm Rearrangements in Genus Anopheles.</title>
        <authorList>
            <person name="Artemov G.N."/>
            <person name="Peery A.N."/>
            <person name="Jiang X."/>
            <person name="Tu Z."/>
            <person name="Stegniy V.N."/>
            <person name="Sharakhova M.V."/>
            <person name="Sharakhov I.V."/>
        </authorList>
    </citation>
    <scope>NUCLEOTIDE SEQUENCE [LARGE SCALE GENOMIC DNA]</scope>
    <source>
        <strain evidence="2 3">ALBI9_A</strain>
    </source>
</reference>
<keyword evidence="3" id="KW-1185">Reference proteome</keyword>
<sequence length="232" mass="27101">MASNSFMENLIGEVRGHPEIYDVRDPEYKNYLKKNRAWTAIASALEVQPEYAKNRWKAVRDHYMRKKKEQKGSTGQAATTTKKMIWEEQLRFLDDTSKQRPSCSNIAPPTPPPTPTIFNCNTGEFANIMDINNRTGNNRNNSIRNNTDRNDTNRINTNRHNNTRTNTYNIPHKSRNIPAPPRRGEKTDATDHLFKYFAKTFKSFDVDIQRDLRTELYDAFARAEMRQSQRNQ</sequence>
<dbReference type="VEuPathDB" id="VectorBase:AALB20_034687"/>
<dbReference type="VEuPathDB" id="VectorBase:AALB007449"/>
<evidence type="ECO:0000313" key="2">
    <source>
        <dbReference type="EnsemblMetazoa" id="AALB007449-PA"/>
    </source>
</evidence>
<reference evidence="2" key="2">
    <citation type="submission" date="2022-08" db="UniProtKB">
        <authorList>
            <consortium name="EnsemblMetazoa"/>
        </authorList>
    </citation>
    <scope>IDENTIFICATION</scope>
    <source>
        <strain evidence="2">STECLA/ALBI9_A</strain>
    </source>
</reference>
<feature type="compositionally biased region" description="Low complexity" evidence="1">
    <location>
        <begin position="153"/>
        <end position="169"/>
    </location>
</feature>
<feature type="region of interest" description="Disordered" evidence="1">
    <location>
        <begin position="133"/>
        <end position="187"/>
    </location>
</feature>
<dbReference type="InterPro" id="IPR039353">
    <property type="entry name" value="TF_Adf1"/>
</dbReference>
<dbReference type="AlphaFoldDB" id="A0A182FLP0"/>
<dbReference type="SMART" id="SM00595">
    <property type="entry name" value="MADF"/>
    <property type="match status" value="1"/>
</dbReference>
<dbReference type="InterPro" id="IPR006578">
    <property type="entry name" value="MADF-dom"/>
</dbReference>
<proteinExistence type="predicted"/>
<dbReference type="Proteomes" id="UP000069272">
    <property type="component" value="Chromosome 3R"/>
</dbReference>
<dbReference type="EnsemblMetazoa" id="AALB007449-RA">
    <property type="protein sequence ID" value="AALB007449-PA"/>
    <property type="gene ID" value="AALB007449"/>
</dbReference>
<feature type="compositionally biased region" description="Low complexity" evidence="1">
    <location>
        <begin position="133"/>
        <end position="145"/>
    </location>
</feature>
<evidence type="ECO:0000313" key="3">
    <source>
        <dbReference type="Proteomes" id="UP000069272"/>
    </source>
</evidence>
<dbReference type="Pfam" id="PF10545">
    <property type="entry name" value="MADF_DNA_bdg"/>
    <property type="match status" value="1"/>
</dbReference>
<protein>
    <submittedName>
        <fullName evidence="2">MADF domain-containing protein</fullName>
    </submittedName>
</protein>
<dbReference type="PANTHER" id="PTHR12243">
    <property type="entry name" value="MADF DOMAIN TRANSCRIPTION FACTOR"/>
    <property type="match status" value="1"/>
</dbReference>
<organism evidence="2 3">
    <name type="scientific">Anopheles albimanus</name>
    <name type="common">New world malaria mosquito</name>
    <dbReference type="NCBI Taxonomy" id="7167"/>
    <lineage>
        <taxon>Eukaryota</taxon>
        <taxon>Metazoa</taxon>
        <taxon>Ecdysozoa</taxon>
        <taxon>Arthropoda</taxon>
        <taxon>Hexapoda</taxon>
        <taxon>Insecta</taxon>
        <taxon>Pterygota</taxon>
        <taxon>Neoptera</taxon>
        <taxon>Endopterygota</taxon>
        <taxon>Diptera</taxon>
        <taxon>Nematocera</taxon>
        <taxon>Culicoidea</taxon>
        <taxon>Culicidae</taxon>
        <taxon>Anophelinae</taxon>
        <taxon>Anopheles</taxon>
    </lineage>
</organism>
<name>A0A182FLP0_ANOAL</name>